<comment type="caution">
    <text evidence="3">The sequence shown here is derived from an EMBL/GenBank/DDBJ whole genome shotgun (WGS) entry which is preliminary data.</text>
</comment>
<keyword evidence="1" id="KW-0812">Transmembrane</keyword>
<keyword evidence="3" id="KW-0645">Protease</keyword>
<dbReference type="GO" id="GO:0080120">
    <property type="term" value="P:CAAX-box protein maturation"/>
    <property type="evidence" value="ECO:0007669"/>
    <property type="project" value="UniProtKB-ARBA"/>
</dbReference>
<sequence length="251" mass="26152">MLTRWRDHVLRHPVLGAVELALTWQLAVVAAAELLPSMSPGWFPGLGATVVNLISAAVVLAILRSWGLSRVTGVTTLGRLSRWPVVLPLVAVAGLSALPGIAGGTAQLVGGVALMLSVGVSEEISSRALVFEVARPLGALRGAALTATLFGASHLDNYLFFGAPLGNTLWQVLTAGLFGFCLCGARLVIGSVWPLVLVHALADYLQVYSPGRDPDWLQALDMIVNLGLGLALLLRGRSASSGANPPKVQAS</sequence>
<reference evidence="3 4" key="2">
    <citation type="submission" date="2019-09" db="EMBL/GenBank/DDBJ databases">
        <authorList>
            <person name="Jin C."/>
        </authorList>
    </citation>
    <scope>NUCLEOTIDE SEQUENCE [LARGE SCALE GENOMIC DNA]</scope>
    <source>
        <strain evidence="3 4">AN110305</strain>
    </source>
</reference>
<dbReference type="OrthoDB" id="2222521at2"/>
<dbReference type="Pfam" id="PF02517">
    <property type="entry name" value="Rce1-like"/>
    <property type="match status" value="1"/>
</dbReference>
<dbReference type="EMBL" id="VUOB01000019">
    <property type="protein sequence ID" value="KAA2262981.1"/>
    <property type="molecule type" value="Genomic_DNA"/>
</dbReference>
<dbReference type="GO" id="GO:0004175">
    <property type="term" value="F:endopeptidase activity"/>
    <property type="evidence" value="ECO:0007669"/>
    <property type="project" value="UniProtKB-ARBA"/>
</dbReference>
<keyword evidence="1" id="KW-1133">Transmembrane helix</keyword>
<evidence type="ECO:0000256" key="1">
    <source>
        <dbReference type="SAM" id="Phobius"/>
    </source>
</evidence>
<organism evidence="3 4">
    <name type="scientific">Solihabitans fulvus</name>
    <dbReference type="NCBI Taxonomy" id="1892852"/>
    <lineage>
        <taxon>Bacteria</taxon>
        <taxon>Bacillati</taxon>
        <taxon>Actinomycetota</taxon>
        <taxon>Actinomycetes</taxon>
        <taxon>Pseudonocardiales</taxon>
        <taxon>Pseudonocardiaceae</taxon>
        <taxon>Solihabitans</taxon>
    </lineage>
</organism>
<proteinExistence type="predicted"/>
<dbReference type="RefSeq" id="WP_149849403.1">
    <property type="nucleotide sequence ID" value="NZ_VUOB01000019.1"/>
</dbReference>
<evidence type="ECO:0000259" key="2">
    <source>
        <dbReference type="Pfam" id="PF02517"/>
    </source>
</evidence>
<dbReference type="InterPro" id="IPR003675">
    <property type="entry name" value="Rce1/LyrA-like_dom"/>
</dbReference>
<evidence type="ECO:0000313" key="4">
    <source>
        <dbReference type="Proteomes" id="UP000323454"/>
    </source>
</evidence>
<feature type="transmembrane region" description="Helical" evidence="1">
    <location>
        <begin position="216"/>
        <end position="234"/>
    </location>
</feature>
<accession>A0A5B2XJC1</accession>
<protein>
    <submittedName>
        <fullName evidence="3">CPBP family intramembrane metalloprotease</fullName>
    </submittedName>
</protein>
<keyword evidence="1" id="KW-0472">Membrane</keyword>
<feature type="domain" description="CAAX prenyl protease 2/Lysostaphin resistance protein A-like" evidence="2">
    <location>
        <begin position="108"/>
        <end position="204"/>
    </location>
</feature>
<gene>
    <name evidence="3" type="ORF">F0L68_11000</name>
</gene>
<feature type="transmembrane region" description="Helical" evidence="1">
    <location>
        <begin position="85"/>
        <end position="118"/>
    </location>
</feature>
<keyword evidence="4" id="KW-1185">Reference proteome</keyword>
<reference evidence="3 4" key="1">
    <citation type="submission" date="2019-09" db="EMBL/GenBank/DDBJ databases">
        <title>Goodfellowia gen. nov., a new genus of the Pseudonocardineae related to Actinoalloteichus, containing Goodfellowia coeruleoviolacea gen. nov., comb. nov. gen. nov., comb. nov.</title>
        <authorList>
            <person name="Labeda D."/>
        </authorList>
    </citation>
    <scope>NUCLEOTIDE SEQUENCE [LARGE SCALE GENOMIC DNA]</scope>
    <source>
        <strain evidence="3 4">AN110305</strain>
    </source>
</reference>
<name>A0A5B2XJC1_9PSEU</name>
<dbReference type="Proteomes" id="UP000323454">
    <property type="component" value="Unassembled WGS sequence"/>
</dbReference>
<keyword evidence="3" id="KW-0378">Hydrolase</keyword>
<dbReference type="AlphaFoldDB" id="A0A5B2XJC1"/>
<keyword evidence="3" id="KW-0482">Metalloprotease</keyword>
<feature type="transmembrane region" description="Helical" evidence="1">
    <location>
        <begin position="41"/>
        <end position="64"/>
    </location>
</feature>
<evidence type="ECO:0000313" key="3">
    <source>
        <dbReference type="EMBL" id="KAA2262981.1"/>
    </source>
</evidence>
<dbReference type="GO" id="GO:0006508">
    <property type="term" value="P:proteolysis"/>
    <property type="evidence" value="ECO:0007669"/>
    <property type="project" value="UniProtKB-KW"/>
</dbReference>
<dbReference type="GO" id="GO:0008237">
    <property type="term" value="F:metallopeptidase activity"/>
    <property type="evidence" value="ECO:0007669"/>
    <property type="project" value="UniProtKB-KW"/>
</dbReference>